<evidence type="ECO:0000313" key="1">
    <source>
        <dbReference type="EMBL" id="GMA40396.1"/>
    </source>
</evidence>
<dbReference type="RefSeq" id="WP_284304104.1">
    <property type="nucleotide sequence ID" value="NZ_BSUO01000001.1"/>
</dbReference>
<accession>A0ABQ6ITL8</accession>
<comment type="caution">
    <text evidence="1">The sequence shown here is derived from an EMBL/GenBank/DDBJ whole genome shotgun (WGS) entry which is preliminary data.</text>
</comment>
<keyword evidence="2" id="KW-1185">Reference proteome</keyword>
<protein>
    <submittedName>
        <fullName evidence="1">Uncharacterized protein</fullName>
    </submittedName>
</protein>
<name>A0ABQ6ITL8_9MICO</name>
<organism evidence="1 2">
    <name type="scientific">Mobilicoccus caccae</name>
    <dbReference type="NCBI Taxonomy" id="1859295"/>
    <lineage>
        <taxon>Bacteria</taxon>
        <taxon>Bacillati</taxon>
        <taxon>Actinomycetota</taxon>
        <taxon>Actinomycetes</taxon>
        <taxon>Micrococcales</taxon>
        <taxon>Dermatophilaceae</taxon>
        <taxon>Mobilicoccus</taxon>
    </lineage>
</organism>
<gene>
    <name evidence="1" type="ORF">GCM10025883_24410</name>
</gene>
<sequence>MSVEEKTNTTIHYRVTGEDHRLDVRIDLENTPSVRVGVDGDEVFTWSQ</sequence>
<dbReference type="EMBL" id="BSUO01000001">
    <property type="protein sequence ID" value="GMA40396.1"/>
    <property type="molecule type" value="Genomic_DNA"/>
</dbReference>
<proteinExistence type="predicted"/>
<dbReference type="Proteomes" id="UP001157126">
    <property type="component" value="Unassembled WGS sequence"/>
</dbReference>
<reference evidence="2" key="1">
    <citation type="journal article" date="2019" name="Int. J. Syst. Evol. Microbiol.">
        <title>The Global Catalogue of Microorganisms (GCM) 10K type strain sequencing project: providing services to taxonomists for standard genome sequencing and annotation.</title>
        <authorList>
            <consortium name="The Broad Institute Genomics Platform"/>
            <consortium name="The Broad Institute Genome Sequencing Center for Infectious Disease"/>
            <person name="Wu L."/>
            <person name="Ma J."/>
        </authorList>
    </citation>
    <scope>NUCLEOTIDE SEQUENCE [LARGE SCALE GENOMIC DNA]</scope>
    <source>
        <strain evidence="2">NBRC 113072</strain>
    </source>
</reference>
<evidence type="ECO:0000313" key="2">
    <source>
        <dbReference type="Proteomes" id="UP001157126"/>
    </source>
</evidence>